<evidence type="ECO:0000256" key="2">
    <source>
        <dbReference type="ARBA" id="ARBA00022801"/>
    </source>
</evidence>
<keyword evidence="7" id="KW-1185">Reference proteome</keyword>
<dbReference type="Gene3D" id="3.40.50.10810">
    <property type="entry name" value="Tandem AAA-ATPase domain"/>
    <property type="match status" value="1"/>
</dbReference>
<reference evidence="6" key="1">
    <citation type="submission" date="2022-07" db="EMBL/GenBank/DDBJ databases">
        <title>Phylogenomic reconstructions and comparative analyses of Kickxellomycotina fungi.</title>
        <authorList>
            <person name="Reynolds N.K."/>
            <person name="Stajich J.E."/>
            <person name="Barry K."/>
            <person name="Grigoriev I.V."/>
            <person name="Crous P."/>
            <person name="Smith M.E."/>
        </authorList>
    </citation>
    <scope>NUCLEOTIDE SEQUENCE</scope>
    <source>
        <strain evidence="6">BCRC 34381</strain>
    </source>
</reference>
<dbReference type="GO" id="GO:0005524">
    <property type="term" value="F:ATP binding"/>
    <property type="evidence" value="ECO:0007669"/>
    <property type="project" value="UniProtKB-KW"/>
</dbReference>
<dbReference type="Pfam" id="PF00176">
    <property type="entry name" value="SNF2-rel_dom"/>
    <property type="match status" value="2"/>
</dbReference>
<name>A0A9W7Y6M7_9FUNG</name>
<dbReference type="OrthoDB" id="2801544at2759"/>
<dbReference type="GO" id="GO:0008094">
    <property type="term" value="F:ATP-dependent activity, acting on DNA"/>
    <property type="evidence" value="ECO:0007669"/>
    <property type="project" value="TreeGrafter"/>
</dbReference>
<evidence type="ECO:0000259" key="5">
    <source>
        <dbReference type="PROSITE" id="PS51194"/>
    </source>
</evidence>
<keyword evidence="2" id="KW-0378">Hydrolase</keyword>
<evidence type="ECO:0000313" key="6">
    <source>
        <dbReference type="EMBL" id="KAJ1724909.1"/>
    </source>
</evidence>
<feature type="domain" description="Helicase C-terminal" evidence="5">
    <location>
        <begin position="416"/>
        <end position="571"/>
    </location>
</feature>
<dbReference type="Pfam" id="PF00271">
    <property type="entry name" value="Helicase_C"/>
    <property type="match status" value="1"/>
</dbReference>
<dbReference type="GO" id="GO:0005634">
    <property type="term" value="C:nucleus"/>
    <property type="evidence" value="ECO:0007669"/>
    <property type="project" value="TreeGrafter"/>
</dbReference>
<gene>
    <name evidence="6" type="ORF">LPJ61_005693</name>
</gene>
<evidence type="ECO:0000256" key="4">
    <source>
        <dbReference type="SAM" id="MobiDB-lite"/>
    </source>
</evidence>
<accession>A0A9W7Y6M7</accession>
<keyword evidence="1" id="KW-0547">Nucleotide-binding</keyword>
<keyword evidence="3" id="KW-0067">ATP-binding</keyword>
<dbReference type="PROSITE" id="PS51194">
    <property type="entry name" value="HELICASE_CTER"/>
    <property type="match status" value="1"/>
</dbReference>
<dbReference type="Gene3D" id="3.40.50.300">
    <property type="entry name" value="P-loop containing nucleotide triphosphate hydrolases"/>
    <property type="match status" value="1"/>
</dbReference>
<feature type="non-terminal residue" evidence="6">
    <location>
        <position position="1"/>
    </location>
</feature>
<dbReference type="SUPFAM" id="SSF52540">
    <property type="entry name" value="P-loop containing nucleoside triphosphate hydrolases"/>
    <property type="match status" value="1"/>
</dbReference>
<comment type="caution">
    <text evidence="6">The sequence shown here is derived from an EMBL/GenBank/DDBJ whole genome shotgun (WGS) entry which is preliminary data.</text>
</comment>
<dbReference type="CDD" id="cd18793">
    <property type="entry name" value="SF2_C_SNF"/>
    <property type="match status" value="1"/>
</dbReference>
<sequence length="658" mass="73255">YDIVLVSVSRLSKEYTSLDSKLGELRQLCRCYSRGHEQCCCRDRWSEAACRSPLLCVHWKRLIVDEGHIMSSRNTVRVLMAAYLIAERRWICTGTPTHNLVHASLAAPGLRPADDSSDAAPQQPAERRNPVSARESSSDFLQLGLLVTKFLRMDPFARSTSAWTSTMVGPYKHGDAGARRRLRALMQSIMVRNRPETVVGEVQLPPLYERVVSLRPTRMQALTYNTIAAFFHINAILTEREGRDYFFHQDNRKHLRQLVANFFHACSWFPVSQKHIRDGISNSEAALDLCARGEKHYTPGDISLLRCSIAELKRAANDPGWLYAVLADSAAYRVSGIPQKLGNGLLALPEPKMASSTNTAIPSYLATSVQLLDIAARAKDMLITADDGLPPLHTNLDPRSFEDLQSARVHTCICSKVTYLVDCVRRYAGDEKCIVFVSSQSDAALVDDALRLARIPRLLYVNAATSQKERRHNITTFSTSTWFNVIVMDVHLAAYGIDLSAASRVWFMSPIWQPARERQAIKRAHRLGQRRPVHVETLLTEGSVEQALWARRQELAGDEGCAVPRDIEEDGKMRGVISNAGFIDGDDAAAPDLGIPVLPRAVRYPELLRHKYNMWCDGPAGDAKMPFSKTKRLVLRLHAAAATAPPPAADSGTTADTH</sequence>
<dbReference type="InterPro" id="IPR027417">
    <property type="entry name" value="P-loop_NTPase"/>
</dbReference>
<dbReference type="PANTHER" id="PTHR45626">
    <property type="entry name" value="TRANSCRIPTION TERMINATION FACTOR 2-RELATED"/>
    <property type="match status" value="1"/>
</dbReference>
<dbReference type="InterPro" id="IPR050628">
    <property type="entry name" value="SNF2_RAD54_helicase_TF"/>
</dbReference>
<evidence type="ECO:0000256" key="3">
    <source>
        <dbReference type="ARBA" id="ARBA00022840"/>
    </source>
</evidence>
<dbReference type="InterPro" id="IPR001650">
    <property type="entry name" value="Helicase_C-like"/>
</dbReference>
<protein>
    <recommendedName>
        <fullName evidence="5">Helicase C-terminal domain-containing protein</fullName>
    </recommendedName>
</protein>
<dbReference type="InterPro" id="IPR000330">
    <property type="entry name" value="SNF2_N"/>
</dbReference>
<organism evidence="6 7">
    <name type="scientific">Coemansia biformis</name>
    <dbReference type="NCBI Taxonomy" id="1286918"/>
    <lineage>
        <taxon>Eukaryota</taxon>
        <taxon>Fungi</taxon>
        <taxon>Fungi incertae sedis</taxon>
        <taxon>Zoopagomycota</taxon>
        <taxon>Kickxellomycotina</taxon>
        <taxon>Kickxellomycetes</taxon>
        <taxon>Kickxellales</taxon>
        <taxon>Kickxellaceae</taxon>
        <taxon>Coemansia</taxon>
    </lineage>
</organism>
<dbReference type="GO" id="GO:0006281">
    <property type="term" value="P:DNA repair"/>
    <property type="evidence" value="ECO:0007669"/>
    <property type="project" value="TreeGrafter"/>
</dbReference>
<evidence type="ECO:0000256" key="1">
    <source>
        <dbReference type="ARBA" id="ARBA00022741"/>
    </source>
</evidence>
<dbReference type="InterPro" id="IPR049730">
    <property type="entry name" value="SNF2/RAD54-like_C"/>
</dbReference>
<proteinExistence type="predicted"/>
<dbReference type="GO" id="GO:0016787">
    <property type="term" value="F:hydrolase activity"/>
    <property type="evidence" value="ECO:0007669"/>
    <property type="project" value="UniProtKB-KW"/>
</dbReference>
<evidence type="ECO:0000313" key="7">
    <source>
        <dbReference type="Proteomes" id="UP001143981"/>
    </source>
</evidence>
<dbReference type="Proteomes" id="UP001143981">
    <property type="component" value="Unassembled WGS sequence"/>
</dbReference>
<dbReference type="PANTHER" id="PTHR45626:SF51">
    <property type="entry name" value="SNF2-RELATED DOMAIN-CONTAINING PROTEIN"/>
    <property type="match status" value="1"/>
</dbReference>
<dbReference type="AlphaFoldDB" id="A0A9W7Y6M7"/>
<feature type="region of interest" description="Disordered" evidence="4">
    <location>
        <begin position="111"/>
        <end position="135"/>
    </location>
</feature>
<dbReference type="InterPro" id="IPR038718">
    <property type="entry name" value="SNF2-like_sf"/>
</dbReference>
<dbReference type="EMBL" id="JANBOI010002063">
    <property type="protein sequence ID" value="KAJ1724909.1"/>
    <property type="molecule type" value="Genomic_DNA"/>
</dbReference>